<name>A0ABP9Z6V8_9FUNG</name>
<comment type="caution">
    <text evidence="7">The sequence shown here is derived from an EMBL/GenBank/DDBJ whole genome shotgun (WGS) entry which is preliminary data.</text>
</comment>
<dbReference type="Gene3D" id="1.20.1260.10">
    <property type="match status" value="1"/>
</dbReference>
<proteinExistence type="inferred from homology"/>
<sequence>MVIESLAKQNFVTASEEAINQQIRIYQTAQHAYLSASAYFDKADVALPGFTKYFHERAEHEGKLAQHLIDYQITRGGICVISPLAEPLNDWKSATAAIETCLSLEKDVNKALLGLAALAYSNNDSHLRHTLKGGHLNIKVETIANVAKGYTQIQRVGGEGLGLHLLDADLYQHEKFVAYSAIDAN</sequence>
<evidence type="ECO:0000256" key="2">
    <source>
        <dbReference type="ARBA" id="ARBA00022434"/>
    </source>
</evidence>
<accession>A0ABP9Z6V8</accession>
<dbReference type="InterPro" id="IPR009040">
    <property type="entry name" value="Ferritin-like_diiron"/>
</dbReference>
<keyword evidence="8" id="KW-1185">Reference proteome</keyword>
<dbReference type="Proteomes" id="UP001473302">
    <property type="component" value="Unassembled WGS sequence"/>
</dbReference>
<comment type="function">
    <text evidence="5">Stores iron in a soluble, non-toxic, readily available form. Important for iron homeostasis. Iron is taken up in the ferrous form and deposited as ferric hydroxides after oxidation.</text>
</comment>
<evidence type="ECO:0000256" key="1">
    <source>
        <dbReference type="ARBA" id="ARBA00007513"/>
    </source>
</evidence>
<keyword evidence="3 5" id="KW-0479">Metal-binding</keyword>
<dbReference type="PANTHER" id="PTHR11431:SF75">
    <property type="entry name" value="FERRITIN"/>
    <property type="match status" value="1"/>
</dbReference>
<evidence type="ECO:0000313" key="7">
    <source>
        <dbReference type="EMBL" id="GAA5814867.1"/>
    </source>
</evidence>
<dbReference type="InterPro" id="IPR008331">
    <property type="entry name" value="Ferritin_DPS_dom"/>
</dbReference>
<dbReference type="Pfam" id="PF00210">
    <property type="entry name" value="Ferritin"/>
    <property type="match status" value="1"/>
</dbReference>
<evidence type="ECO:0000256" key="4">
    <source>
        <dbReference type="ARBA" id="ARBA00023004"/>
    </source>
</evidence>
<dbReference type="PROSITE" id="PS50905">
    <property type="entry name" value="FERRITIN_LIKE"/>
    <property type="match status" value="1"/>
</dbReference>
<reference evidence="7 8" key="1">
    <citation type="submission" date="2024-04" db="EMBL/GenBank/DDBJ databases">
        <title>genome sequences of Mucor flavus KT1a and Helicostylum pulchrum KT1b strains isolated from the surface of a dry-aged beef.</title>
        <authorList>
            <person name="Toyotome T."/>
            <person name="Hosono M."/>
            <person name="Torimaru M."/>
            <person name="Fukuda K."/>
            <person name="Mikami N."/>
        </authorList>
    </citation>
    <scope>NUCLEOTIDE SEQUENCE [LARGE SCALE GENOMIC DNA]</scope>
    <source>
        <strain evidence="7 8">KT1a</strain>
    </source>
</reference>
<evidence type="ECO:0000313" key="8">
    <source>
        <dbReference type="Proteomes" id="UP001473302"/>
    </source>
</evidence>
<evidence type="ECO:0000256" key="5">
    <source>
        <dbReference type="RuleBase" id="RU361145"/>
    </source>
</evidence>
<keyword evidence="4 5" id="KW-0408">Iron</keyword>
<dbReference type="EC" id="1.16.3.1" evidence="5"/>
<dbReference type="SUPFAM" id="SSF47240">
    <property type="entry name" value="Ferritin-like"/>
    <property type="match status" value="1"/>
</dbReference>
<keyword evidence="2 5" id="KW-0409">Iron storage</keyword>
<dbReference type="InterPro" id="IPR001519">
    <property type="entry name" value="Ferritin"/>
</dbReference>
<dbReference type="InterPro" id="IPR012347">
    <property type="entry name" value="Ferritin-like"/>
</dbReference>
<comment type="catalytic activity">
    <reaction evidence="5">
        <text>4 Fe(2+) + O2 + 4 H(+) = 4 Fe(3+) + 2 H2O</text>
        <dbReference type="Rhea" id="RHEA:11148"/>
        <dbReference type="ChEBI" id="CHEBI:15377"/>
        <dbReference type="ChEBI" id="CHEBI:15378"/>
        <dbReference type="ChEBI" id="CHEBI:15379"/>
        <dbReference type="ChEBI" id="CHEBI:29033"/>
        <dbReference type="ChEBI" id="CHEBI:29034"/>
        <dbReference type="EC" id="1.16.3.1"/>
    </reaction>
</comment>
<comment type="similarity">
    <text evidence="1 5">Belongs to the ferritin family.</text>
</comment>
<feature type="domain" description="Ferritin-like diiron" evidence="6">
    <location>
        <begin position="9"/>
        <end position="157"/>
    </location>
</feature>
<dbReference type="InterPro" id="IPR009078">
    <property type="entry name" value="Ferritin-like_SF"/>
</dbReference>
<evidence type="ECO:0000256" key="3">
    <source>
        <dbReference type="ARBA" id="ARBA00022723"/>
    </source>
</evidence>
<dbReference type="EMBL" id="BAABUK010000023">
    <property type="protein sequence ID" value="GAA5814867.1"/>
    <property type="molecule type" value="Genomic_DNA"/>
</dbReference>
<keyword evidence="5" id="KW-0560">Oxidoreductase</keyword>
<organism evidence="7 8">
    <name type="scientific">Mucor flavus</name>
    <dbReference type="NCBI Taxonomy" id="439312"/>
    <lineage>
        <taxon>Eukaryota</taxon>
        <taxon>Fungi</taxon>
        <taxon>Fungi incertae sedis</taxon>
        <taxon>Mucoromycota</taxon>
        <taxon>Mucoromycotina</taxon>
        <taxon>Mucoromycetes</taxon>
        <taxon>Mucorales</taxon>
        <taxon>Mucorineae</taxon>
        <taxon>Mucoraceae</taxon>
        <taxon>Mucor</taxon>
    </lineage>
</organism>
<evidence type="ECO:0000259" key="6">
    <source>
        <dbReference type="PROSITE" id="PS50905"/>
    </source>
</evidence>
<gene>
    <name evidence="7" type="ORF">MFLAVUS_008370</name>
</gene>
<protein>
    <recommendedName>
        <fullName evidence="5">Ferritin</fullName>
        <ecNumber evidence="5">1.16.3.1</ecNumber>
    </recommendedName>
</protein>
<dbReference type="PANTHER" id="PTHR11431">
    <property type="entry name" value="FERRITIN"/>
    <property type="match status" value="1"/>
</dbReference>